<accession>A0ACC0NQZ4</accession>
<name>A0ACC0NQZ4_RHOML</name>
<proteinExistence type="predicted"/>
<protein>
    <submittedName>
        <fullName evidence="1">Uncharacterized protein</fullName>
    </submittedName>
</protein>
<keyword evidence="2" id="KW-1185">Reference proteome</keyword>
<evidence type="ECO:0000313" key="2">
    <source>
        <dbReference type="Proteomes" id="UP001062846"/>
    </source>
</evidence>
<organism evidence="1 2">
    <name type="scientific">Rhododendron molle</name>
    <name type="common">Chinese azalea</name>
    <name type="synonym">Azalea mollis</name>
    <dbReference type="NCBI Taxonomy" id="49168"/>
    <lineage>
        <taxon>Eukaryota</taxon>
        <taxon>Viridiplantae</taxon>
        <taxon>Streptophyta</taxon>
        <taxon>Embryophyta</taxon>
        <taxon>Tracheophyta</taxon>
        <taxon>Spermatophyta</taxon>
        <taxon>Magnoliopsida</taxon>
        <taxon>eudicotyledons</taxon>
        <taxon>Gunneridae</taxon>
        <taxon>Pentapetalae</taxon>
        <taxon>asterids</taxon>
        <taxon>Ericales</taxon>
        <taxon>Ericaceae</taxon>
        <taxon>Ericoideae</taxon>
        <taxon>Rhodoreae</taxon>
        <taxon>Rhododendron</taxon>
    </lineage>
</organism>
<comment type="caution">
    <text evidence="1">The sequence shown here is derived from an EMBL/GenBank/DDBJ whole genome shotgun (WGS) entry which is preliminary data.</text>
</comment>
<gene>
    <name evidence="1" type="ORF">RHMOL_Rhmol05G0164500</name>
</gene>
<evidence type="ECO:0000313" key="1">
    <source>
        <dbReference type="EMBL" id="KAI8555304.1"/>
    </source>
</evidence>
<sequence>MAIYRRGFPEDAQFREIERLELTSTIRAQQLLPFTFVLLCAVLTLGMSRWFDRNNRLTTFWYWIPIFLRAKVVSRNNVLHESCRKFRDLRFRLKNDLIRPNIDRVIAIRSLVQICKFQRRRTFQLAYSAPTSFGSR</sequence>
<dbReference type="Proteomes" id="UP001062846">
    <property type="component" value="Chromosome 5"/>
</dbReference>
<reference evidence="1" key="1">
    <citation type="submission" date="2022-02" db="EMBL/GenBank/DDBJ databases">
        <title>Plant Genome Project.</title>
        <authorList>
            <person name="Zhang R.-G."/>
        </authorList>
    </citation>
    <scope>NUCLEOTIDE SEQUENCE</scope>
    <source>
        <strain evidence="1">AT1</strain>
    </source>
</reference>
<dbReference type="EMBL" id="CM046392">
    <property type="protein sequence ID" value="KAI8555304.1"/>
    <property type="molecule type" value="Genomic_DNA"/>
</dbReference>